<dbReference type="GO" id="GO:0004843">
    <property type="term" value="F:cysteine-type deubiquitinase activity"/>
    <property type="evidence" value="ECO:0007669"/>
    <property type="project" value="UniProtKB-EC"/>
</dbReference>
<protein>
    <recommendedName>
        <fullName evidence="2">ubiquitinyl hydrolase 1</fullName>
        <ecNumber evidence="2">3.4.19.12</ecNumber>
    </recommendedName>
</protein>
<reference evidence="7" key="1">
    <citation type="submission" date="2020-04" db="EMBL/GenBank/DDBJ databases">
        <authorList>
            <person name="Alioto T."/>
            <person name="Alioto T."/>
            <person name="Gomez Garrido J."/>
        </authorList>
    </citation>
    <scope>NUCLEOTIDE SEQUENCE</scope>
    <source>
        <strain evidence="7">A484AB</strain>
    </source>
</reference>
<evidence type="ECO:0000256" key="2">
    <source>
        <dbReference type="ARBA" id="ARBA00012759"/>
    </source>
</evidence>
<evidence type="ECO:0000256" key="3">
    <source>
        <dbReference type="ARBA" id="ARBA00022670"/>
    </source>
</evidence>
<dbReference type="PANTHER" id="PTHR12931">
    <property type="entry name" value="UBIQUITIN THIOLESTERASE PROTEIN OTUB"/>
    <property type="match status" value="1"/>
</dbReference>
<comment type="catalytic activity">
    <reaction evidence="1">
        <text>Thiol-dependent hydrolysis of ester, thioester, amide, peptide and isopeptide bonds formed by the C-terminal Gly of ubiquitin (a 76-residue protein attached to proteins as an intracellular targeting signal).</text>
        <dbReference type="EC" id="3.4.19.12"/>
    </reaction>
</comment>
<proteinExistence type="predicted"/>
<dbReference type="Pfam" id="PF10275">
    <property type="entry name" value="Peptidase_C65"/>
    <property type="match status" value="1"/>
</dbReference>
<comment type="caution">
    <text evidence="7">The sequence shown here is derived from an EMBL/GenBank/DDBJ whole genome shotgun (WGS) entry which is preliminary data.</text>
</comment>
<keyword evidence="6" id="KW-0788">Thiol protease</keyword>
<evidence type="ECO:0000313" key="8">
    <source>
        <dbReference type="Proteomes" id="UP001152795"/>
    </source>
</evidence>
<dbReference type="GO" id="GO:0006508">
    <property type="term" value="P:proteolysis"/>
    <property type="evidence" value="ECO:0007669"/>
    <property type="project" value="UniProtKB-KW"/>
</dbReference>
<dbReference type="InterPro" id="IPR042468">
    <property type="entry name" value="Peptidase_C65_otubain_sub1"/>
</dbReference>
<dbReference type="AlphaFoldDB" id="A0A7D9LJ28"/>
<dbReference type="GO" id="GO:0005634">
    <property type="term" value="C:nucleus"/>
    <property type="evidence" value="ECO:0007669"/>
    <property type="project" value="TreeGrafter"/>
</dbReference>
<gene>
    <name evidence="7" type="ORF">PACLA_8A061808</name>
</gene>
<dbReference type="Proteomes" id="UP001152795">
    <property type="component" value="Unassembled WGS sequence"/>
</dbReference>
<name>A0A7D9LJ28_PARCT</name>
<dbReference type="Gene3D" id="3.30.200.60">
    <property type="entry name" value="Peptidase C65 Otubain, subdomain 1"/>
    <property type="match status" value="1"/>
</dbReference>
<dbReference type="EC" id="3.4.19.12" evidence="2"/>
<evidence type="ECO:0000313" key="7">
    <source>
        <dbReference type="EMBL" id="CAB4033683.1"/>
    </source>
</evidence>
<keyword evidence="4" id="KW-0833">Ubl conjugation pathway</keyword>
<evidence type="ECO:0000256" key="1">
    <source>
        <dbReference type="ARBA" id="ARBA00000707"/>
    </source>
</evidence>
<accession>A0A7D9LJ28</accession>
<keyword evidence="8" id="KW-1185">Reference proteome</keyword>
<dbReference type="GO" id="GO:0043130">
    <property type="term" value="F:ubiquitin binding"/>
    <property type="evidence" value="ECO:0007669"/>
    <property type="project" value="TreeGrafter"/>
</dbReference>
<dbReference type="InterPro" id="IPR003323">
    <property type="entry name" value="OTU_dom"/>
</dbReference>
<dbReference type="GO" id="GO:0071108">
    <property type="term" value="P:protein K48-linked deubiquitination"/>
    <property type="evidence" value="ECO:0007669"/>
    <property type="project" value="TreeGrafter"/>
</dbReference>
<dbReference type="PROSITE" id="PS50802">
    <property type="entry name" value="OTU"/>
    <property type="match status" value="1"/>
</dbReference>
<dbReference type="InterPro" id="IPR038765">
    <property type="entry name" value="Papain-like_cys_pep_sf"/>
</dbReference>
<dbReference type="InterPro" id="IPR042467">
    <property type="entry name" value="Peptidase_C65_otubain_sub2"/>
</dbReference>
<dbReference type="EMBL" id="CACRXK020019459">
    <property type="protein sequence ID" value="CAB4033683.1"/>
    <property type="molecule type" value="Genomic_DNA"/>
</dbReference>
<dbReference type="OrthoDB" id="18915at2759"/>
<evidence type="ECO:0000256" key="4">
    <source>
        <dbReference type="ARBA" id="ARBA00022786"/>
    </source>
</evidence>
<dbReference type="PANTHER" id="PTHR12931:SF15">
    <property type="entry name" value="UBIQUITIN THIOESTERASE OTUBAIN-LIKE"/>
    <property type="match status" value="1"/>
</dbReference>
<evidence type="ECO:0000256" key="5">
    <source>
        <dbReference type="ARBA" id="ARBA00022801"/>
    </source>
</evidence>
<keyword evidence="3" id="KW-0645">Protease</keyword>
<dbReference type="Gene3D" id="1.20.1300.20">
    <property type="entry name" value="Peptidase C65 Otubain, subdomain 2"/>
    <property type="match status" value="1"/>
</dbReference>
<dbReference type="InterPro" id="IPR019400">
    <property type="entry name" value="Peptidase_C65_otubain"/>
</dbReference>
<evidence type="ECO:0000256" key="6">
    <source>
        <dbReference type="ARBA" id="ARBA00022807"/>
    </source>
</evidence>
<dbReference type="SUPFAM" id="SSF54001">
    <property type="entry name" value="Cysteine proteinases"/>
    <property type="match status" value="1"/>
</dbReference>
<organism evidence="7 8">
    <name type="scientific">Paramuricea clavata</name>
    <name type="common">Red gorgonian</name>
    <name type="synonym">Violescent sea-whip</name>
    <dbReference type="NCBI Taxonomy" id="317549"/>
    <lineage>
        <taxon>Eukaryota</taxon>
        <taxon>Metazoa</taxon>
        <taxon>Cnidaria</taxon>
        <taxon>Anthozoa</taxon>
        <taxon>Octocorallia</taxon>
        <taxon>Malacalcyonacea</taxon>
        <taxon>Plexauridae</taxon>
        <taxon>Paramuricea</taxon>
    </lineage>
</organism>
<keyword evidence="5" id="KW-0378">Hydrolase</keyword>
<sequence>MAAEQGGNVDEAIIRQVEEIQKEIADSQHLVGALQDILSLGNVYQHDDTVFQNKIKDLSKKYSHIRTTRADGNCFFRAFGFSYLEYLLQDRVEYER</sequence>